<dbReference type="SUPFAM" id="SSF69318">
    <property type="entry name" value="Integrin alpha N-terminal domain"/>
    <property type="match status" value="1"/>
</dbReference>
<proteinExistence type="predicted"/>
<evidence type="ECO:0008006" key="3">
    <source>
        <dbReference type="Google" id="ProtNLM"/>
    </source>
</evidence>
<organism evidence="1 2">
    <name type="scientific">candidate division WOR-3 bacterium</name>
    <dbReference type="NCBI Taxonomy" id="2052148"/>
    <lineage>
        <taxon>Bacteria</taxon>
        <taxon>Bacteria division WOR-3</taxon>
    </lineage>
</organism>
<dbReference type="AlphaFoldDB" id="A0A9D5K7R9"/>
<comment type="caution">
    <text evidence="1">The sequence shown here is derived from an EMBL/GenBank/DDBJ whole genome shotgun (WGS) entry which is preliminary data.</text>
</comment>
<reference evidence="1" key="1">
    <citation type="submission" date="2019-11" db="EMBL/GenBank/DDBJ databases">
        <title>Microbial mats filling the niche in hypersaline microbial mats.</title>
        <authorList>
            <person name="Wong H.L."/>
            <person name="Macleod F.I."/>
            <person name="White R.A. III"/>
            <person name="Burns B.P."/>
        </authorList>
    </citation>
    <scope>NUCLEOTIDE SEQUENCE</scope>
    <source>
        <strain evidence="1">Bin_327</strain>
    </source>
</reference>
<evidence type="ECO:0000313" key="2">
    <source>
        <dbReference type="Proteomes" id="UP000630660"/>
    </source>
</evidence>
<evidence type="ECO:0000313" key="1">
    <source>
        <dbReference type="EMBL" id="MBD3363669.1"/>
    </source>
</evidence>
<dbReference type="Proteomes" id="UP000630660">
    <property type="component" value="Unassembled WGS sequence"/>
</dbReference>
<protein>
    <recommendedName>
        <fullName evidence="3">VCBS repeat-containing protein</fullName>
    </recommendedName>
</protein>
<dbReference type="EMBL" id="WJKJ01000013">
    <property type="protein sequence ID" value="MBD3363669.1"/>
    <property type="molecule type" value="Genomic_DNA"/>
</dbReference>
<name>A0A9D5K7R9_UNCW3</name>
<sequence length="127" mass="14120">MFILAILLFAGEWIETTQEDFRDGWYTRDLYSSHRGDGAVEFTGRFDFNNDGYIDIAGDSWIMWGSETGFSTSNIRYYGGGGGCDGADLDTDGYTEYINTDIGDDIRIYWGALTGPNADDLTSINTT</sequence>
<dbReference type="InterPro" id="IPR028994">
    <property type="entry name" value="Integrin_alpha_N"/>
</dbReference>
<gene>
    <name evidence="1" type="ORF">GF359_00480</name>
</gene>
<accession>A0A9D5K7R9</accession>